<dbReference type="EMBL" id="BGPR01026159">
    <property type="protein sequence ID" value="GBN95666.1"/>
    <property type="molecule type" value="Genomic_DNA"/>
</dbReference>
<reference evidence="1 2" key="1">
    <citation type="journal article" date="2019" name="Sci. Rep.">
        <title>Orb-weaving spider Araneus ventricosus genome elucidates the spidroin gene catalogue.</title>
        <authorList>
            <person name="Kono N."/>
            <person name="Nakamura H."/>
            <person name="Ohtoshi R."/>
            <person name="Moran D.A.P."/>
            <person name="Shinohara A."/>
            <person name="Yoshida Y."/>
            <person name="Fujiwara M."/>
            <person name="Mori M."/>
            <person name="Tomita M."/>
            <person name="Arakawa K."/>
        </authorList>
    </citation>
    <scope>NUCLEOTIDE SEQUENCE [LARGE SCALE GENOMIC DNA]</scope>
</reference>
<dbReference type="Proteomes" id="UP000499080">
    <property type="component" value="Unassembled WGS sequence"/>
</dbReference>
<name>A0A4Y2T863_ARAVE</name>
<protein>
    <submittedName>
        <fullName evidence="1">Uncharacterized protein</fullName>
    </submittedName>
</protein>
<evidence type="ECO:0000313" key="1">
    <source>
        <dbReference type="EMBL" id="GBN95666.1"/>
    </source>
</evidence>
<keyword evidence="2" id="KW-1185">Reference proteome</keyword>
<organism evidence="1 2">
    <name type="scientific">Araneus ventricosus</name>
    <name type="common">Orbweaver spider</name>
    <name type="synonym">Epeira ventricosa</name>
    <dbReference type="NCBI Taxonomy" id="182803"/>
    <lineage>
        <taxon>Eukaryota</taxon>
        <taxon>Metazoa</taxon>
        <taxon>Ecdysozoa</taxon>
        <taxon>Arthropoda</taxon>
        <taxon>Chelicerata</taxon>
        <taxon>Arachnida</taxon>
        <taxon>Araneae</taxon>
        <taxon>Araneomorphae</taxon>
        <taxon>Entelegynae</taxon>
        <taxon>Araneoidea</taxon>
        <taxon>Araneidae</taxon>
        <taxon>Araneus</taxon>
    </lineage>
</organism>
<dbReference type="AlphaFoldDB" id="A0A4Y2T863"/>
<sequence length="88" mass="9842">MSHFLLPPPSPLSNCHNFMNPSPSVTSFMDGPKDQDPLPAIEEIKETLQALKEIKELLQEFPTQLEAAKICKSREEEILIVLEALVGK</sequence>
<gene>
    <name evidence="1" type="ORF">AVEN_220785_1</name>
</gene>
<proteinExistence type="predicted"/>
<comment type="caution">
    <text evidence="1">The sequence shown here is derived from an EMBL/GenBank/DDBJ whole genome shotgun (WGS) entry which is preliminary data.</text>
</comment>
<accession>A0A4Y2T863</accession>
<evidence type="ECO:0000313" key="2">
    <source>
        <dbReference type="Proteomes" id="UP000499080"/>
    </source>
</evidence>